<reference evidence="1 2" key="1">
    <citation type="journal article" date="2018" name="Int. J. Syst. Evol. Microbiol.">
        <title>Glycomyces paridis sp. nov., isolated from the medicinal plant Paris polyphylla.</title>
        <authorList>
            <person name="Fang X.M."/>
            <person name="Bai J.L."/>
            <person name="Su J."/>
            <person name="Zhao L.L."/>
            <person name="Liu H.Y."/>
            <person name="Ma B.P."/>
            <person name="Zhang Y.Q."/>
            <person name="Yu L.Y."/>
        </authorList>
    </citation>
    <scope>NUCLEOTIDE SEQUENCE [LARGE SCALE GENOMIC DNA]</scope>
    <source>
        <strain evidence="1 2">CPCC 204357</strain>
    </source>
</reference>
<keyword evidence="1" id="KW-0808">Transferase</keyword>
<gene>
    <name evidence="1" type="ORF">E9998_15920</name>
</gene>
<dbReference type="EMBL" id="STGX01000011">
    <property type="protein sequence ID" value="THV27354.1"/>
    <property type="molecule type" value="Genomic_DNA"/>
</dbReference>
<evidence type="ECO:0000313" key="2">
    <source>
        <dbReference type="Proteomes" id="UP000305792"/>
    </source>
</evidence>
<dbReference type="PIRSF" id="PIRSF017393">
    <property type="entry name" value="MTase_SAV2177"/>
    <property type="match status" value="1"/>
</dbReference>
<sequence length="263" mass="28617">MDANVPSTARVYDAILGGRDHFKVDREAAEIFMRALPQVGEAARLNRAALMRGVRYMVGRAGIDQLIDIGCGLPTMENTHETAQKIDPDVRVVYVDNDPMVLSHGRALLADDRTTIVVTADLRDPESVLTNPDVRTLLDFDRPVGLVLTGMLMQVADAEDPDGILATLMAPLASGSHLFITTWPDTGDPAQAALSRACLETLGNGWIRTLDAVERHFQGMPLVAPGLEFVPRWHPGEPDREVPPADALEPFERVLIAGMAVKP</sequence>
<protein>
    <submittedName>
        <fullName evidence="1">SAM-dependent methyltransferase</fullName>
    </submittedName>
</protein>
<dbReference type="Pfam" id="PF04672">
    <property type="entry name" value="Methyltransf_19"/>
    <property type="match status" value="1"/>
</dbReference>
<keyword evidence="1" id="KW-0489">Methyltransferase</keyword>
<comment type="caution">
    <text evidence="1">The sequence shown here is derived from an EMBL/GenBank/DDBJ whole genome shotgun (WGS) entry which is preliminary data.</text>
</comment>
<dbReference type="SUPFAM" id="SSF53335">
    <property type="entry name" value="S-adenosyl-L-methionine-dependent methyltransferases"/>
    <property type="match status" value="1"/>
</dbReference>
<dbReference type="InterPro" id="IPR006764">
    <property type="entry name" value="SAM_dep_MeTrfase_SAV2177_type"/>
</dbReference>
<dbReference type="InterPro" id="IPR029063">
    <property type="entry name" value="SAM-dependent_MTases_sf"/>
</dbReference>
<dbReference type="GO" id="GO:0008168">
    <property type="term" value="F:methyltransferase activity"/>
    <property type="evidence" value="ECO:0007669"/>
    <property type="project" value="UniProtKB-KW"/>
</dbReference>
<dbReference type="GO" id="GO:0032259">
    <property type="term" value="P:methylation"/>
    <property type="evidence" value="ECO:0007669"/>
    <property type="project" value="UniProtKB-KW"/>
</dbReference>
<dbReference type="Proteomes" id="UP000305792">
    <property type="component" value="Unassembled WGS sequence"/>
</dbReference>
<organism evidence="1 2">
    <name type="scientific">Glycomyces paridis</name>
    <dbReference type="NCBI Taxonomy" id="2126555"/>
    <lineage>
        <taxon>Bacteria</taxon>
        <taxon>Bacillati</taxon>
        <taxon>Actinomycetota</taxon>
        <taxon>Actinomycetes</taxon>
        <taxon>Glycomycetales</taxon>
        <taxon>Glycomycetaceae</taxon>
        <taxon>Glycomyces</taxon>
    </lineage>
</organism>
<dbReference type="OrthoDB" id="4134439at2"/>
<evidence type="ECO:0000313" key="1">
    <source>
        <dbReference type="EMBL" id="THV27354.1"/>
    </source>
</evidence>
<dbReference type="AlphaFoldDB" id="A0A4S8PGD9"/>
<dbReference type="Gene3D" id="3.40.50.150">
    <property type="entry name" value="Vaccinia Virus protein VP39"/>
    <property type="match status" value="1"/>
</dbReference>
<name>A0A4S8PGD9_9ACTN</name>
<accession>A0A4S8PGD9</accession>
<keyword evidence="2" id="KW-1185">Reference proteome</keyword>
<proteinExistence type="predicted"/>